<feature type="transmembrane region" description="Helical" evidence="1">
    <location>
        <begin position="474"/>
        <end position="493"/>
    </location>
</feature>
<protein>
    <recommendedName>
        <fullName evidence="4">Glycosyltransferase RgtA/B/C/D-like domain-containing protein</fullName>
    </recommendedName>
</protein>
<proteinExistence type="predicted"/>
<feature type="transmembrane region" description="Helical" evidence="1">
    <location>
        <begin position="350"/>
        <end position="371"/>
    </location>
</feature>
<dbReference type="KEGG" id="lfa:LFA_2999"/>
<feature type="transmembrane region" description="Helical" evidence="1">
    <location>
        <begin position="41"/>
        <end position="61"/>
    </location>
</feature>
<feature type="transmembrane region" description="Helical" evidence="1">
    <location>
        <begin position="17"/>
        <end position="35"/>
    </location>
</feature>
<accession>A0A098G7A7</accession>
<feature type="transmembrane region" description="Helical" evidence="1">
    <location>
        <begin position="514"/>
        <end position="530"/>
    </location>
</feature>
<keyword evidence="1" id="KW-0812">Transmembrane</keyword>
<feature type="transmembrane region" description="Helical" evidence="1">
    <location>
        <begin position="273"/>
        <end position="297"/>
    </location>
</feature>
<dbReference type="EMBL" id="LN614827">
    <property type="protein sequence ID" value="CEG58348.1"/>
    <property type="molecule type" value="Genomic_DNA"/>
</dbReference>
<organism evidence="2 3">
    <name type="scientific">Legionella fallonii LLAP-10</name>
    <dbReference type="NCBI Taxonomy" id="1212491"/>
    <lineage>
        <taxon>Bacteria</taxon>
        <taxon>Pseudomonadati</taxon>
        <taxon>Pseudomonadota</taxon>
        <taxon>Gammaproteobacteria</taxon>
        <taxon>Legionellales</taxon>
        <taxon>Legionellaceae</taxon>
        <taxon>Legionella</taxon>
    </lineage>
</organism>
<feature type="transmembrane region" description="Helical" evidence="1">
    <location>
        <begin position="309"/>
        <end position="338"/>
    </location>
</feature>
<evidence type="ECO:0000256" key="1">
    <source>
        <dbReference type="SAM" id="Phobius"/>
    </source>
</evidence>
<evidence type="ECO:0000313" key="3">
    <source>
        <dbReference type="Proteomes" id="UP000032430"/>
    </source>
</evidence>
<dbReference type="RefSeq" id="WP_045096683.1">
    <property type="nucleotide sequence ID" value="NZ_LN614827.1"/>
</dbReference>
<evidence type="ECO:0000313" key="2">
    <source>
        <dbReference type="EMBL" id="CEG58348.1"/>
    </source>
</evidence>
<dbReference type="Proteomes" id="UP000032430">
    <property type="component" value="Chromosome I"/>
</dbReference>
<keyword evidence="1" id="KW-1133">Transmembrane helix</keyword>
<feature type="transmembrane region" description="Helical" evidence="1">
    <location>
        <begin position="409"/>
        <end position="435"/>
    </location>
</feature>
<reference evidence="3" key="1">
    <citation type="submission" date="2014-09" db="EMBL/GenBank/DDBJ databases">
        <authorList>
            <person name="Gomez-Valero L."/>
        </authorList>
    </citation>
    <scope>NUCLEOTIDE SEQUENCE [LARGE SCALE GENOMIC DNA]</scope>
    <source>
        <strain evidence="3">ATCC700992</strain>
    </source>
</reference>
<feature type="transmembrane region" description="Helical" evidence="1">
    <location>
        <begin position="247"/>
        <end position="266"/>
    </location>
</feature>
<feature type="transmembrane region" description="Helical" evidence="1">
    <location>
        <begin position="73"/>
        <end position="91"/>
    </location>
</feature>
<name>A0A098G7A7_9GAMM</name>
<feature type="transmembrane region" description="Helical" evidence="1">
    <location>
        <begin position="222"/>
        <end position="241"/>
    </location>
</feature>
<dbReference type="AlphaFoldDB" id="A0A098G7A7"/>
<sequence>MELKTIVTFDNQRVRKLAFWVMLGSFLELMCIIGGAKPSVFSFLFLILFMGCISHAGETLMSLWGGGASSSDTAMTLVVGIAVLSIPMMFLVLMLPITSFISFIITYSCFFILFFRKRIAQPFSYRLHDLLILFILMIIIAIASYITAGSVIAMMSGHEFHAWSDNYIHGITINSFSNHLSVGRGDPNLVDTPKPFYHYAAFVLAGATMPITGLSGIATATAVLLPLGLLVALLGLYALAFELGGRFVAIISIALIVCLPEPAAYTKVGFFDFYWLLFTAPGSGYAIGVTAVTFALLNRYLNNGTRSTLFLSIGLLFSLIFIRAHFFLASAPAFFYLLVLQQFPNQRRKILFSSLMLAIAITILLSLNSWAHDLWLHYSKPMEFLSIIESPYTAKILASITPFFLKLTIQILVVLIAVLGGLLIIFPVLSLIVYLSKERQKSSLIALLPWLLIINYIGLVLFAPIAANGDLSEYKHRCFILLYPILMIFSTYLGKEIVTSKKPNISQSSSRVEYGVLLFTLVITLGWMSIRNPAEPMYDTLPWAKDFFDRKITYGVPEVVQFIKSNSEKGDVLAFNIEASKNSLNTPAIETMSLAGIPAYAARMENSVNSHIGKSIIGKRMQILGDIERQESWVQAQKIMVTHGIRWYVYFNKMYPNFDPKGDYATFHIDGITVYDSKLIIKTNFSKKTLFTKTNKNLS</sequence>
<feature type="transmembrane region" description="Helical" evidence="1">
    <location>
        <begin position="447"/>
        <end position="468"/>
    </location>
</feature>
<gene>
    <name evidence="2" type="ORF">LFA_2999</name>
</gene>
<keyword evidence="3" id="KW-1185">Reference proteome</keyword>
<evidence type="ECO:0008006" key="4">
    <source>
        <dbReference type="Google" id="ProtNLM"/>
    </source>
</evidence>
<dbReference type="OrthoDB" id="8479595at2"/>
<feature type="transmembrane region" description="Helical" evidence="1">
    <location>
        <begin position="196"/>
        <end position="215"/>
    </location>
</feature>
<feature type="transmembrane region" description="Helical" evidence="1">
    <location>
        <begin position="127"/>
        <end position="146"/>
    </location>
</feature>
<feature type="transmembrane region" description="Helical" evidence="1">
    <location>
        <begin position="97"/>
        <end position="115"/>
    </location>
</feature>
<keyword evidence="1" id="KW-0472">Membrane</keyword>
<dbReference type="HOGENOM" id="CLU_394222_0_0_6"/>